<keyword evidence="2" id="KW-0378">Hydrolase</keyword>
<dbReference type="Proteomes" id="UP001333818">
    <property type="component" value="Unassembled WGS sequence"/>
</dbReference>
<dbReference type="Pfam" id="PF05685">
    <property type="entry name" value="Uma2"/>
    <property type="match status" value="1"/>
</dbReference>
<keyword evidence="2" id="KW-0540">Nuclease</keyword>
<gene>
    <name evidence="2" type="ORF">V2H45_22430</name>
</gene>
<comment type="caution">
    <text evidence="2">The sequence shown here is derived from an EMBL/GenBank/DDBJ whole genome shotgun (WGS) entry which is preliminary data.</text>
</comment>
<protein>
    <submittedName>
        <fullName evidence="2">Uma2 family endonuclease</fullName>
    </submittedName>
</protein>
<dbReference type="EMBL" id="JAZBJZ010000139">
    <property type="protein sequence ID" value="MEE3719505.1"/>
    <property type="molecule type" value="Genomic_DNA"/>
</dbReference>
<evidence type="ECO:0000313" key="2">
    <source>
        <dbReference type="EMBL" id="MEE3719505.1"/>
    </source>
</evidence>
<keyword evidence="3" id="KW-1185">Reference proteome</keyword>
<sequence length="186" mass="21495">MSPPTLRWTTRDLEALPDDEWVRREIIDGELFVTRAPHYKHQQTIRKILRLLDTWSEATGLGEVILTPGVIYTDTDNVIPDLVWVSRDRLALLLDDAGHLTGSPELVIEILSEGSTNEQRDRSAKLKLYSQQGVCEYWIVNWQLKQVEVYRREDAKLTLIVTLFEPDELTSPLLPNFCCRVAQFFV</sequence>
<feature type="domain" description="Putative restriction endonuclease" evidence="1">
    <location>
        <begin position="12"/>
        <end position="181"/>
    </location>
</feature>
<dbReference type="GO" id="GO:0004519">
    <property type="term" value="F:endonuclease activity"/>
    <property type="evidence" value="ECO:0007669"/>
    <property type="project" value="UniProtKB-KW"/>
</dbReference>
<evidence type="ECO:0000259" key="1">
    <source>
        <dbReference type="Pfam" id="PF05685"/>
    </source>
</evidence>
<dbReference type="PANTHER" id="PTHR34107">
    <property type="entry name" value="SLL0198 PROTEIN-RELATED"/>
    <property type="match status" value="1"/>
</dbReference>
<dbReference type="InterPro" id="IPR012296">
    <property type="entry name" value="Nuclease_put_TT1808"/>
</dbReference>
<dbReference type="InterPro" id="IPR008538">
    <property type="entry name" value="Uma2"/>
</dbReference>
<keyword evidence="2" id="KW-0255">Endonuclease</keyword>
<dbReference type="RefSeq" id="WP_330485941.1">
    <property type="nucleotide sequence ID" value="NZ_JAZBJZ010000139.1"/>
</dbReference>
<evidence type="ECO:0000313" key="3">
    <source>
        <dbReference type="Proteomes" id="UP001333818"/>
    </source>
</evidence>
<dbReference type="PANTHER" id="PTHR34107:SF4">
    <property type="entry name" value="SLL1222 PROTEIN"/>
    <property type="match status" value="1"/>
</dbReference>
<dbReference type="Gene3D" id="3.90.1570.10">
    <property type="entry name" value="tt1808, chain A"/>
    <property type="match status" value="1"/>
</dbReference>
<reference evidence="2" key="1">
    <citation type="submission" date="2024-01" db="EMBL/GenBank/DDBJ databases">
        <title>Bank of Algae and Cyanobacteria of the Azores (BACA) strain genomes.</title>
        <authorList>
            <person name="Luz R."/>
            <person name="Cordeiro R."/>
            <person name="Fonseca A."/>
            <person name="Goncalves V."/>
        </authorList>
    </citation>
    <scope>NUCLEOTIDE SEQUENCE</scope>
    <source>
        <strain evidence="2">BACA0141</strain>
    </source>
</reference>
<dbReference type="AlphaFoldDB" id="A0AAW9Q8F3"/>
<dbReference type="CDD" id="cd06260">
    <property type="entry name" value="DUF820-like"/>
    <property type="match status" value="1"/>
</dbReference>
<dbReference type="SUPFAM" id="SSF52980">
    <property type="entry name" value="Restriction endonuclease-like"/>
    <property type="match status" value="1"/>
</dbReference>
<name>A0AAW9Q8F3_9CYAN</name>
<accession>A0AAW9Q8F3</accession>
<dbReference type="InterPro" id="IPR011335">
    <property type="entry name" value="Restrct_endonuc-II-like"/>
</dbReference>
<organism evidence="2 3">
    <name type="scientific">Tumidithrix elongata BACA0141</name>
    <dbReference type="NCBI Taxonomy" id="2716417"/>
    <lineage>
        <taxon>Bacteria</taxon>
        <taxon>Bacillati</taxon>
        <taxon>Cyanobacteriota</taxon>
        <taxon>Cyanophyceae</taxon>
        <taxon>Pseudanabaenales</taxon>
        <taxon>Pseudanabaenaceae</taxon>
        <taxon>Tumidithrix</taxon>
        <taxon>Tumidithrix elongata</taxon>
    </lineage>
</organism>
<proteinExistence type="predicted"/>